<evidence type="ECO:0008006" key="4">
    <source>
        <dbReference type="Google" id="ProtNLM"/>
    </source>
</evidence>
<comment type="caution">
    <text evidence="2">The sequence shown here is derived from an EMBL/GenBank/DDBJ whole genome shotgun (WGS) entry which is preliminary data.</text>
</comment>
<keyword evidence="3" id="KW-1185">Reference proteome</keyword>
<name>A0A501WL22_9GAMM</name>
<evidence type="ECO:0000256" key="1">
    <source>
        <dbReference type="SAM" id="SignalP"/>
    </source>
</evidence>
<dbReference type="AlphaFoldDB" id="A0A501WL22"/>
<dbReference type="Proteomes" id="UP000315901">
    <property type="component" value="Unassembled WGS sequence"/>
</dbReference>
<sequence>MKKVLMPLAAAITAATLLTACGQSNVKENMDTAATEVASMNNNDLYEVHEDGRIYVFDDRATYESFLEVGETSYRKVRIGAGPKGETVVFGLTDADKKKMEGIASVDMFDGKLAGSDDFYGEMRAEGRIYVFGSLEEMAAARVVGEVPLRYTDIGSGPNGETVVYALNNDNKKVKPEAMIAKFKAMNGL</sequence>
<reference evidence="2 3" key="1">
    <citation type="submission" date="2019-06" db="EMBL/GenBank/DDBJ databases">
        <title>A novel bacterium of genus Marinomonas, isolated from coastal sand.</title>
        <authorList>
            <person name="Huang H."/>
            <person name="Mo K."/>
            <person name="Hu Y."/>
        </authorList>
    </citation>
    <scope>NUCLEOTIDE SEQUENCE [LARGE SCALE GENOMIC DNA]</scope>
    <source>
        <strain evidence="2 3">HB171799</strain>
    </source>
</reference>
<dbReference type="EMBL" id="VFRR01000039">
    <property type="protein sequence ID" value="TPE47751.1"/>
    <property type="molecule type" value="Genomic_DNA"/>
</dbReference>
<evidence type="ECO:0000313" key="3">
    <source>
        <dbReference type="Proteomes" id="UP000315901"/>
    </source>
</evidence>
<accession>A0A501WL22</accession>
<dbReference type="RefSeq" id="WP_140590582.1">
    <property type="nucleotide sequence ID" value="NZ_VFRR01000039.1"/>
</dbReference>
<feature type="chain" id="PRO_5021268547" description="Lipoprotein" evidence="1">
    <location>
        <begin position="21"/>
        <end position="189"/>
    </location>
</feature>
<proteinExistence type="predicted"/>
<evidence type="ECO:0000313" key="2">
    <source>
        <dbReference type="EMBL" id="TPE47751.1"/>
    </source>
</evidence>
<organism evidence="2 3">
    <name type="scientific">Maribrevibacterium harenarium</name>
    <dbReference type="NCBI Taxonomy" id="2589817"/>
    <lineage>
        <taxon>Bacteria</taxon>
        <taxon>Pseudomonadati</taxon>
        <taxon>Pseudomonadota</taxon>
        <taxon>Gammaproteobacteria</taxon>
        <taxon>Oceanospirillales</taxon>
        <taxon>Oceanospirillaceae</taxon>
        <taxon>Maribrevibacterium</taxon>
    </lineage>
</organism>
<protein>
    <recommendedName>
        <fullName evidence="4">Lipoprotein</fullName>
    </recommendedName>
</protein>
<keyword evidence="1" id="KW-0732">Signal</keyword>
<feature type="signal peptide" evidence="1">
    <location>
        <begin position="1"/>
        <end position="20"/>
    </location>
</feature>
<gene>
    <name evidence="2" type="ORF">FJM67_14200</name>
</gene>
<dbReference type="PROSITE" id="PS51257">
    <property type="entry name" value="PROKAR_LIPOPROTEIN"/>
    <property type="match status" value="1"/>
</dbReference>
<dbReference type="OrthoDB" id="8776015at2"/>